<comment type="caution">
    <text evidence="9">The sequence shown here is derived from an EMBL/GenBank/DDBJ whole genome shotgun (WGS) entry which is preliminary data.</text>
</comment>
<evidence type="ECO:0000259" key="8">
    <source>
        <dbReference type="PROSITE" id="PS51100"/>
    </source>
</evidence>
<dbReference type="AlphaFoldDB" id="A0A0R1M611"/>
<dbReference type="GO" id="GO:0009401">
    <property type="term" value="P:phosphoenolpyruvate-dependent sugar phosphotransferase system"/>
    <property type="evidence" value="ECO:0007669"/>
    <property type="project" value="UniProtKB-KW"/>
</dbReference>
<accession>A0A0R1M611</accession>
<dbReference type="RefSeq" id="WP_057741645.1">
    <property type="nucleotide sequence ID" value="NZ_AZEF01000002.1"/>
</dbReference>
<dbReference type="InterPro" id="IPR036095">
    <property type="entry name" value="PTS_EIIB-like_sf"/>
</dbReference>
<keyword evidence="4" id="KW-0808">Transferase</keyword>
<dbReference type="OrthoDB" id="9808134at2"/>
<dbReference type="InterPro" id="IPR051819">
    <property type="entry name" value="PTS_sugar-specific_EIIB"/>
</dbReference>
<dbReference type="STRING" id="1423731.FC81_GL001786"/>
<gene>
    <name evidence="9" type="ORF">FC81_GL001786</name>
</gene>
<feature type="modified residue" description="Phosphocysteine; by EIIA" evidence="7">
    <location>
        <position position="10"/>
    </location>
</feature>
<dbReference type="GO" id="GO:0016301">
    <property type="term" value="F:kinase activity"/>
    <property type="evidence" value="ECO:0007669"/>
    <property type="project" value="UniProtKB-KW"/>
</dbReference>
<evidence type="ECO:0000256" key="2">
    <source>
        <dbReference type="ARBA" id="ARBA00022553"/>
    </source>
</evidence>
<keyword evidence="6" id="KW-0418">Kinase</keyword>
<evidence type="ECO:0000256" key="3">
    <source>
        <dbReference type="ARBA" id="ARBA00022597"/>
    </source>
</evidence>
<sequence>MKMKKVMLICSGGMSTSLLASKVKKLAEEKGLDLDIFAIAAQETDEELEKQKLDLILLGPQIAFMKKQIQGKVADTGIPIDSIDRISYGMMDAKKVLEQIQGYFK</sequence>
<evidence type="ECO:0000313" key="9">
    <source>
        <dbReference type="EMBL" id="KRL03532.1"/>
    </source>
</evidence>
<keyword evidence="3" id="KW-0762">Sugar transport</keyword>
<keyword evidence="1" id="KW-0813">Transport</keyword>
<dbReference type="PANTHER" id="PTHR34581">
    <property type="entry name" value="PTS SYSTEM N,N'-DIACETYLCHITOBIOSE-SPECIFIC EIIB COMPONENT"/>
    <property type="match status" value="1"/>
</dbReference>
<organism evidence="9 10">
    <name type="scientific">Liquorilactobacillus capillatus DSM 19910</name>
    <dbReference type="NCBI Taxonomy" id="1423731"/>
    <lineage>
        <taxon>Bacteria</taxon>
        <taxon>Bacillati</taxon>
        <taxon>Bacillota</taxon>
        <taxon>Bacilli</taxon>
        <taxon>Lactobacillales</taxon>
        <taxon>Lactobacillaceae</taxon>
        <taxon>Liquorilactobacillus</taxon>
    </lineage>
</organism>
<evidence type="ECO:0000256" key="4">
    <source>
        <dbReference type="ARBA" id="ARBA00022679"/>
    </source>
</evidence>
<dbReference type="GO" id="GO:0008982">
    <property type="term" value="F:protein-N(PI)-phosphohistidine-sugar phosphotransferase activity"/>
    <property type="evidence" value="ECO:0007669"/>
    <property type="project" value="InterPro"/>
</dbReference>
<name>A0A0R1M611_9LACO</name>
<proteinExistence type="predicted"/>
<dbReference type="Proteomes" id="UP000051621">
    <property type="component" value="Unassembled WGS sequence"/>
</dbReference>
<feature type="domain" description="PTS EIIB type-3" evidence="8">
    <location>
        <begin position="3"/>
        <end position="105"/>
    </location>
</feature>
<dbReference type="InterPro" id="IPR013012">
    <property type="entry name" value="PTS_EIIB_3"/>
</dbReference>
<dbReference type="PATRIC" id="fig|1423731.3.peg.1831"/>
<keyword evidence="5" id="KW-0598">Phosphotransferase system</keyword>
<protein>
    <recommendedName>
        <fullName evidence="8">PTS EIIB type-3 domain-containing protein</fullName>
    </recommendedName>
</protein>
<evidence type="ECO:0000256" key="1">
    <source>
        <dbReference type="ARBA" id="ARBA00022448"/>
    </source>
</evidence>
<keyword evidence="10" id="KW-1185">Reference proteome</keyword>
<dbReference type="Gene3D" id="3.40.50.2300">
    <property type="match status" value="1"/>
</dbReference>
<dbReference type="PROSITE" id="PS51100">
    <property type="entry name" value="PTS_EIIB_TYPE_3"/>
    <property type="match status" value="1"/>
</dbReference>
<evidence type="ECO:0000256" key="6">
    <source>
        <dbReference type="ARBA" id="ARBA00022777"/>
    </source>
</evidence>
<dbReference type="InterPro" id="IPR003501">
    <property type="entry name" value="PTS_EIIB_2/3"/>
</dbReference>
<dbReference type="EMBL" id="AZEF01000002">
    <property type="protein sequence ID" value="KRL03532.1"/>
    <property type="molecule type" value="Genomic_DNA"/>
</dbReference>
<evidence type="ECO:0000256" key="5">
    <source>
        <dbReference type="ARBA" id="ARBA00022683"/>
    </source>
</evidence>
<dbReference type="PANTHER" id="PTHR34581:SF2">
    <property type="entry name" value="PTS SYSTEM N,N'-DIACETYLCHITOBIOSE-SPECIFIC EIIB COMPONENT"/>
    <property type="match status" value="1"/>
</dbReference>
<evidence type="ECO:0000313" key="10">
    <source>
        <dbReference type="Proteomes" id="UP000051621"/>
    </source>
</evidence>
<dbReference type="SUPFAM" id="SSF52794">
    <property type="entry name" value="PTS system IIB component-like"/>
    <property type="match status" value="1"/>
</dbReference>
<dbReference type="CDD" id="cd05564">
    <property type="entry name" value="PTS_IIB_chitobiose_lichenan"/>
    <property type="match status" value="1"/>
</dbReference>
<keyword evidence="2" id="KW-0597">Phosphoprotein</keyword>
<dbReference type="Pfam" id="PF02302">
    <property type="entry name" value="PTS_IIB"/>
    <property type="match status" value="1"/>
</dbReference>
<evidence type="ECO:0000256" key="7">
    <source>
        <dbReference type="PROSITE-ProRule" id="PRU00423"/>
    </source>
</evidence>
<reference evidence="9 10" key="1">
    <citation type="journal article" date="2015" name="Genome Announc.">
        <title>Expanding the biotechnology potential of lactobacilli through comparative genomics of 213 strains and associated genera.</title>
        <authorList>
            <person name="Sun Z."/>
            <person name="Harris H.M."/>
            <person name="McCann A."/>
            <person name="Guo C."/>
            <person name="Argimon S."/>
            <person name="Zhang W."/>
            <person name="Yang X."/>
            <person name="Jeffery I.B."/>
            <person name="Cooney J.C."/>
            <person name="Kagawa T.F."/>
            <person name="Liu W."/>
            <person name="Song Y."/>
            <person name="Salvetti E."/>
            <person name="Wrobel A."/>
            <person name="Rasinkangas P."/>
            <person name="Parkhill J."/>
            <person name="Rea M.C."/>
            <person name="O'Sullivan O."/>
            <person name="Ritari J."/>
            <person name="Douillard F.P."/>
            <person name="Paul Ross R."/>
            <person name="Yang R."/>
            <person name="Briner A.E."/>
            <person name="Felis G.E."/>
            <person name="de Vos W.M."/>
            <person name="Barrangou R."/>
            <person name="Klaenhammer T.R."/>
            <person name="Caufield P.W."/>
            <person name="Cui Y."/>
            <person name="Zhang H."/>
            <person name="O'Toole P.W."/>
        </authorList>
    </citation>
    <scope>NUCLEOTIDE SEQUENCE [LARGE SCALE GENOMIC DNA]</scope>
    <source>
        <strain evidence="9 10">DSM 19910</strain>
    </source>
</reference>